<dbReference type="Pfam" id="PF04932">
    <property type="entry name" value="Wzy_C"/>
    <property type="match status" value="1"/>
</dbReference>
<comment type="subcellular location">
    <subcellularLocation>
        <location evidence="1">Membrane</location>
        <topology evidence="1">Multi-pass membrane protein</topology>
    </subcellularLocation>
</comment>
<feature type="transmembrane region" description="Helical" evidence="5">
    <location>
        <begin position="197"/>
        <end position="214"/>
    </location>
</feature>
<feature type="transmembrane region" description="Helical" evidence="5">
    <location>
        <begin position="168"/>
        <end position="185"/>
    </location>
</feature>
<dbReference type="PANTHER" id="PTHR37422:SF17">
    <property type="entry name" value="O-ANTIGEN LIGASE"/>
    <property type="match status" value="1"/>
</dbReference>
<feature type="transmembrane region" description="Helical" evidence="5">
    <location>
        <begin position="392"/>
        <end position="414"/>
    </location>
</feature>
<feature type="transmembrane region" description="Helical" evidence="5">
    <location>
        <begin position="245"/>
        <end position="264"/>
    </location>
</feature>
<organism evidence="7 8">
    <name type="scientific">Marinobacter fuscus</name>
    <dbReference type="NCBI Taxonomy" id="2109942"/>
    <lineage>
        <taxon>Bacteria</taxon>
        <taxon>Pseudomonadati</taxon>
        <taxon>Pseudomonadota</taxon>
        <taxon>Gammaproteobacteria</taxon>
        <taxon>Pseudomonadales</taxon>
        <taxon>Marinobacteraceae</taxon>
        <taxon>Marinobacter</taxon>
    </lineage>
</organism>
<feature type="transmembrane region" description="Helical" evidence="5">
    <location>
        <begin position="17"/>
        <end position="35"/>
    </location>
</feature>
<evidence type="ECO:0000256" key="5">
    <source>
        <dbReference type="SAM" id="Phobius"/>
    </source>
</evidence>
<name>A0A2T1K5Z8_9GAMM</name>
<keyword evidence="8" id="KW-1185">Reference proteome</keyword>
<evidence type="ECO:0000256" key="4">
    <source>
        <dbReference type="ARBA" id="ARBA00023136"/>
    </source>
</evidence>
<feature type="transmembrane region" description="Helical" evidence="5">
    <location>
        <begin position="41"/>
        <end position="60"/>
    </location>
</feature>
<dbReference type="InterPro" id="IPR007016">
    <property type="entry name" value="O-antigen_ligase-rel_domated"/>
</dbReference>
<keyword evidence="3 5" id="KW-1133">Transmembrane helix</keyword>
<reference evidence="7 8" key="1">
    <citation type="submission" date="2018-03" db="EMBL/GenBank/DDBJ databases">
        <title>Marinobacter brunus sp. nov., a marine bacterium of Gamma-proteobacteria isolated from the surface seawater of the South China Sea.</title>
        <authorList>
            <person name="Cheng H."/>
            <person name="Wu Y.-H."/>
            <person name="Xamxidin M."/>
            <person name="Xu X.-W."/>
        </authorList>
    </citation>
    <scope>NUCLEOTIDE SEQUENCE [LARGE SCALE GENOMIC DNA]</scope>
    <source>
        <strain evidence="7 8">NH169-3</strain>
    </source>
</reference>
<dbReference type="InterPro" id="IPR051533">
    <property type="entry name" value="WaaL-like"/>
</dbReference>
<proteinExistence type="predicted"/>
<dbReference type="Proteomes" id="UP000239866">
    <property type="component" value="Unassembled WGS sequence"/>
</dbReference>
<dbReference type="GO" id="GO:0016020">
    <property type="term" value="C:membrane"/>
    <property type="evidence" value="ECO:0007669"/>
    <property type="project" value="UniProtKB-SubCell"/>
</dbReference>
<feature type="transmembrane region" description="Helical" evidence="5">
    <location>
        <begin position="102"/>
        <end position="119"/>
    </location>
</feature>
<feature type="domain" description="O-antigen ligase-related" evidence="6">
    <location>
        <begin position="203"/>
        <end position="342"/>
    </location>
</feature>
<comment type="caution">
    <text evidence="7">The sequence shown here is derived from an EMBL/GenBank/DDBJ whole genome shotgun (WGS) entry which is preliminary data.</text>
</comment>
<dbReference type="AlphaFoldDB" id="A0A2T1K5Z8"/>
<keyword evidence="2 5" id="KW-0812">Transmembrane</keyword>
<evidence type="ECO:0000256" key="3">
    <source>
        <dbReference type="ARBA" id="ARBA00022989"/>
    </source>
</evidence>
<keyword evidence="4 5" id="KW-0472">Membrane</keyword>
<evidence type="ECO:0000259" key="6">
    <source>
        <dbReference type="Pfam" id="PF04932"/>
    </source>
</evidence>
<feature type="transmembrane region" description="Helical" evidence="5">
    <location>
        <begin position="220"/>
        <end position="238"/>
    </location>
</feature>
<accession>A0A2T1K5Z8</accession>
<dbReference type="OrthoDB" id="6364026at2"/>
<dbReference type="PANTHER" id="PTHR37422">
    <property type="entry name" value="TEICHURONIC ACID BIOSYNTHESIS PROTEIN TUAE"/>
    <property type="match status" value="1"/>
</dbReference>
<feature type="transmembrane region" description="Helical" evidence="5">
    <location>
        <begin position="128"/>
        <end position="148"/>
    </location>
</feature>
<evidence type="ECO:0000313" key="7">
    <source>
        <dbReference type="EMBL" id="PSF05527.1"/>
    </source>
</evidence>
<dbReference type="EMBL" id="PXNP01000098">
    <property type="protein sequence ID" value="PSF05527.1"/>
    <property type="molecule type" value="Genomic_DNA"/>
</dbReference>
<gene>
    <name evidence="7" type="ORF">C7H09_14120</name>
</gene>
<feature type="transmembrane region" description="Helical" evidence="5">
    <location>
        <begin position="362"/>
        <end position="380"/>
    </location>
</feature>
<protein>
    <recommendedName>
        <fullName evidence="6">O-antigen ligase-related domain-containing protein</fullName>
    </recommendedName>
</protein>
<feature type="transmembrane region" description="Helical" evidence="5">
    <location>
        <begin position="72"/>
        <end position="90"/>
    </location>
</feature>
<evidence type="ECO:0000256" key="1">
    <source>
        <dbReference type="ARBA" id="ARBA00004141"/>
    </source>
</evidence>
<evidence type="ECO:0000313" key="8">
    <source>
        <dbReference type="Proteomes" id="UP000239866"/>
    </source>
</evidence>
<feature type="transmembrane region" description="Helical" evidence="5">
    <location>
        <begin position="336"/>
        <end position="355"/>
    </location>
</feature>
<evidence type="ECO:0000256" key="2">
    <source>
        <dbReference type="ARBA" id="ARBA00022692"/>
    </source>
</evidence>
<sequence length="426" mass="47440">MQSVVDMGQNSSGREMTAVWFGRLGFLFGIWLFLSVSAPEVVFRTFFHALILPLTAYLALQRRDLVDLKEPFIAVFVLFCAYMSVSTWFVGSGPVKDDWQASRWGVEAAFGMLAFRLWMSSIVRYRKVWGYVFLCAALLGSLAGVATVPLPEFGGLRTGGLGMLEHPIQGASIAIVLMAIGLFILLHRNEPIQPAEVFFAVLVIVATCVFVIMTKSRAPILTMCAYLTFFVFVLGARFRPHLTAFCVVFAGALIVVSVQSLVGFEPLVEQLFKRGDAHRFDIWEAYASYPPESLWFGNGAGMDFKLMDASRQFLEPLGLDISHPHNIWLGVWAETGFIGVAFQLALLGLPVLWAIKAPTNPLVKLHLLALLALFVMLTFTDEYTLLISMHPVWLIGWLPLIFVWSWACSARAAVRKLNRAGEAYVQ</sequence>